<dbReference type="GO" id="GO:0016746">
    <property type="term" value="F:acyltransferase activity"/>
    <property type="evidence" value="ECO:0007669"/>
    <property type="project" value="UniProtKB-KW"/>
</dbReference>
<evidence type="ECO:0000256" key="3">
    <source>
        <dbReference type="ARBA" id="ARBA00017677"/>
    </source>
</evidence>
<comment type="subunit">
    <text evidence="1">Homodimer.</text>
</comment>
<dbReference type="RefSeq" id="WP_264734138.1">
    <property type="nucleotide sequence ID" value="NZ_JAPDNR010000001.1"/>
</dbReference>
<keyword evidence="5" id="KW-0046">Antibiotic resistance</keyword>
<accession>A0ABT3ITL3</accession>
<comment type="caution">
    <text evidence="10">The sequence shown here is derived from an EMBL/GenBank/DDBJ whole genome shotgun (WGS) entry which is preliminary data.</text>
</comment>
<evidence type="ECO:0000256" key="7">
    <source>
        <dbReference type="ARBA" id="ARBA00029660"/>
    </source>
</evidence>
<evidence type="ECO:0000256" key="2">
    <source>
        <dbReference type="ARBA" id="ARBA00012888"/>
    </source>
</evidence>
<gene>
    <name evidence="10" type="ORF">OL497_25745</name>
</gene>
<dbReference type="Proteomes" id="UP001207742">
    <property type="component" value="Unassembled WGS sequence"/>
</dbReference>
<dbReference type="PANTHER" id="PTHR43072">
    <property type="entry name" value="N-ACETYLTRANSFERASE"/>
    <property type="match status" value="1"/>
</dbReference>
<reference evidence="10 11" key="1">
    <citation type="submission" date="2022-10" db="EMBL/GenBank/DDBJ databases">
        <title>Chitinophaga nivalis PC15 sp. nov., isolated from Pyeongchang county, South Korea.</title>
        <authorList>
            <person name="Trinh H.N."/>
        </authorList>
    </citation>
    <scope>NUCLEOTIDE SEQUENCE [LARGE SCALE GENOMIC DNA]</scope>
    <source>
        <strain evidence="10 11">PC14</strain>
    </source>
</reference>
<dbReference type="PROSITE" id="PS51186">
    <property type="entry name" value="GNAT"/>
    <property type="match status" value="1"/>
</dbReference>
<evidence type="ECO:0000256" key="4">
    <source>
        <dbReference type="ARBA" id="ARBA00022679"/>
    </source>
</evidence>
<dbReference type="CDD" id="cd04301">
    <property type="entry name" value="NAT_SF"/>
    <property type="match status" value="1"/>
</dbReference>
<evidence type="ECO:0000313" key="10">
    <source>
        <dbReference type="EMBL" id="MCW3487327.1"/>
    </source>
</evidence>
<name>A0ABT3ITL3_9BACT</name>
<evidence type="ECO:0000256" key="8">
    <source>
        <dbReference type="ARBA" id="ARBA00048923"/>
    </source>
</evidence>
<evidence type="ECO:0000256" key="5">
    <source>
        <dbReference type="ARBA" id="ARBA00023251"/>
    </source>
</evidence>
<evidence type="ECO:0000256" key="6">
    <source>
        <dbReference type="ARBA" id="ARBA00023315"/>
    </source>
</evidence>
<evidence type="ECO:0000256" key="1">
    <source>
        <dbReference type="ARBA" id="ARBA00011738"/>
    </source>
</evidence>
<proteinExistence type="predicted"/>
<dbReference type="InterPro" id="IPR024170">
    <property type="entry name" value="Aminoglycoside_N6-AcTrfrase"/>
</dbReference>
<dbReference type="NCBIfam" id="NF043067">
    <property type="entry name" value="AAC_6p_group_E"/>
    <property type="match status" value="1"/>
</dbReference>
<dbReference type="Pfam" id="PF00583">
    <property type="entry name" value="Acetyltransf_1"/>
    <property type="match status" value="1"/>
</dbReference>
<feature type="domain" description="N-acetyltransferase" evidence="9">
    <location>
        <begin position="1"/>
        <end position="146"/>
    </location>
</feature>
<dbReference type="PIRSF" id="PIRSF000452">
    <property type="entry name" value="6-N-acetyltransf"/>
    <property type="match status" value="1"/>
</dbReference>
<keyword evidence="6 10" id="KW-0012">Acyltransferase</keyword>
<dbReference type="InterPro" id="IPR000182">
    <property type="entry name" value="GNAT_dom"/>
</dbReference>
<dbReference type="SUPFAM" id="SSF55729">
    <property type="entry name" value="Acyl-CoA N-acyltransferases (Nat)"/>
    <property type="match status" value="1"/>
</dbReference>
<evidence type="ECO:0000313" key="11">
    <source>
        <dbReference type="Proteomes" id="UP001207742"/>
    </source>
</evidence>
<sequence length="146" mass="16741">MLIEKITIDNLPFLALLMTELWPDNSFPEELENCKTILEHEEKEICYLIKENENYIAFIHLALRFDYVEGTDESPVAYIEGMYVKAAYRHLGIGKKLIDLATEWGQQKGSKYLASDTESGNTASISFHQKNGFTEANRIVCFVKNI</sequence>
<dbReference type="Gene3D" id="3.40.630.30">
    <property type="match status" value="1"/>
</dbReference>
<comment type="catalytic activity">
    <reaction evidence="8">
        <text>kanamycin B + acetyl-CoA = N(6')-acetylkanamycin B + CoA + H(+)</text>
        <dbReference type="Rhea" id="RHEA:16449"/>
        <dbReference type="ChEBI" id="CHEBI:15378"/>
        <dbReference type="ChEBI" id="CHEBI:57287"/>
        <dbReference type="ChEBI" id="CHEBI:57288"/>
        <dbReference type="ChEBI" id="CHEBI:58390"/>
        <dbReference type="ChEBI" id="CHEBI:58549"/>
        <dbReference type="EC" id="2.3.1.82"/>
    </reaction>
</comment>
<dbReference type="EMBL" id="JAPDNS010000002">
    <property type="protein sequence ID" value="MCW3487327.1"/>
    <property type="molecule type" value="Genomic_DNA"/>
</dbReference>
<keyword evidence="4 10" id="KW-0808">Transferase</keyword>
<dbReference type="PANTHER" id="PTHR43072:SF60">
    <property type="entry name" value="L-2,4-DIAMINOBUTYRIC ACID ACETYLTRANSFERASE"/>
    <property type="match status" value="1"/>
</dbReference>
<dbReference type="InterPro" id="IPR016181">
    <property type="entry name" value="Acyl_CoA_acyltransferase"/>
</dbReference>
<organism evidence="10 11">
    <name type="scientific">Chitinophaga nivalis</name>
    <dbReference type="NCBI Taxonomy" id="2991709"/>
    <lineage>
        <taxon>Bacteria</taxon>
        <taxon>Pseudomonadati</taxon>
        <taxon>Bacteroidota</taxon>
        <taxon>Chitinophagia</taxon>
        <taxon>Chitinophagales</taxon>
        <taxon>Chitinophagaceae</taxon>
        <taxon>Chitinophaga</taxon>
    </lineage>
</organism>
<evidence type="ECO:0000259" key="9">
    <source>
        <dbReference type="PROSITE" id="PS51186"/>
    </source>
</evidence>
<protein>
    <recommendedName>
        <fullName evidence="3">Aminoglycoside N(6')-acetyltransferase type 1</fullName>
        <ecNumber evidence="2">2.3.1.82</ecNumber>
    </recommendedName>
    <alternativeName>
        <fullName evidence="7">Aminoglycoside resistance protein</fullName>
    </alternativeName>
</protein>
<dbReference type="EC" id="2.3.1.82" evidence="2"/>
<keyword evidence="11" id="KW-1185">Reference proteome</keyword>